<name>A0ABP9DL65_9BACT</name>
<feature type="domain" description="Transposase IS66 central" evidence="1">
    <location>
        <begin position="45"/>
        <end position="306"/>
    </location>
</feature>
<protein>
    <submittedName>
        <fullName evidence="2">IS66 family transposase</fullName>
    </submittedName>
</protein>
<proteinExistence type="predicted"/>
<evidence type="ECO:0000313" key="3">
    <source>
        <dbReference type="Proteomes" id="UP001500298"/>
    </source>
</evidence>
<keyword evidence="3" id="KW-1185">Reference proteome</keyword>
<dbReference type="InterPro" id="IPR052344">
    <property type="entry name" value="Transposase-related"/>
</dbReference>
<organism evidence="2 3">
    <name type="scientific">Algivirga pacifica</name>
    <dbReference type="NCBI Taxonomy" id="1162670"/>
    <lineage>
        <taxon>Bacteria</taxon>
        <taxon>Pseudomonadati</taxon>
        <taxon>Bacteroidota</taxon>
        <taxon>Cytophagia</taxon>
        <taxon>Cytophagales</taxon>
        <taxon>Flammeovirgaceae</taxon>
        <taxon>Algivirga</taxon>
    </lineage>
</organism>
<dbReference type="Pfam" id="PF03050">
    <property type="entry name" value="DDE_Tnp_IS66"/>
    <property type="match status" value="1"/>
</dbReference>
<evidence type="ECO:0000259" key="1">
    <source>
        <dbReference type="Pfam" id="PF03050"/>
    </source>
</evidence>
<accession>A0ABP9DL65</accession>
<sequence length="345" mass="40280">MTKHQIHDLPPAFRLYVTEYQVFHKTCPCCKKENTGKHPVFGQVNFGPKIKALWVYWNIYQHIPYDRIQQMTKDLFGCTVSDGAIEHAIQTLSGKLSPELNFIKERLSPSKVLHADETGVRASGVLSWIHVQCNKAYTYLFPSSFRGSKAFHEDGIMLEYKNILVTDRWRSYNVHKGMRAYCNAHLLRELEFFIKHYKIEWSKKVKGLLIKLHRNPPEDEGRVKKAFNELKLLVIAGQKEIESNRLMSKDVKTNCSNLLRCFEKYPERVLAFITDTDIPFDNNQAERDLRMIKLKDKISGVFRSDRHLRYFLRIRSFIGTCQKQGKDIFESLLKAYKGAPVLYTP</sequence>
<dbReference type="PANTHER" id="PTHR33678">
    <property type="entry name" value="BLL1576 PROTEIN"/>
    <property type="match status" value="1"/>
</dbReference>
<dbReference type="NCBIfam" id="NF033517">
    <property type="entry name" value="transpos_IS66"/>
    <property type="match status" value="1"/>
</dbReference>
<dbReference type="PANTHER" id="PTHR33678:SF1">
    <property type="entry name" value="BLL1576 PROTEIN"/>
    <property type="match status" value="1"/>
</dbReference>
<reference evidence="3" key="1">
    <citation type="journal article" date="2019" name="Int. J. Syst. Evol. Microbiol.">
        <title>The Global Catalogue of Microorganisms (GCM) 10K type strain sequencing project: providing services to taxonomists for standard genome sequencing and annotation.</title>
        <authorList>
            <consortium name="The Broad Institute Genomics Platform"/>
            <consortium name="The Broad Institute Genome Sequencing Center for Infectious Disease"/>
            <person name="Wu L."/>
            <person name="Ma J."/>
        </authorList>
    </citation>
    <scope>NUCLEOTIDE SEQUENCE [LARGE SCALE GENOMIC DNA]</scope>
    <source>
        <strain evidence="3">JCM 18326</strain>
    </source>
</reference>
<comment type="caution">
    <text evidence="2">The sequence shown here is derived from an EMBL/GenBank/DDBJ whole genome shotgun (WGS) entry which is preliminary data.</text>
</comment>
<dbReference type="Proteomes" id="UP001500298">
    <property type="component" value="Unassembled WGS sequence"/>
</dbReference>
<dbReference type="InterPro" id="IPR004291">
    <property type="entry name" value="Transposase_IS66_central"/>
</dbReference>
<evidence type="ECO:0000313" key="2">
    <source>
        <dbReference type="EMBL" id="GAA4851017.1"/>
    </source>
</evidence>
<dbReference type="EMBL" id="BAABJX010000065">
    <property type="protein sequence ID" value="GAA4851017.1"/>
    <property type="molecule type" value="Genomic_DNA"/>
</dbReference>
<gene>
    <name evidence="2" type="ORF">GCM10023331_39640</name>
</gene>